<evidence type="ECO:0000313" key="4">
    <source>
        <dbReference type="Proteomes" id="UP000000771"/>
    </source>
</evidence>
<gene>
    <name evidence="3" type="ordered locus">Afer_0198</name>
</gene>
<dbReference type="RefSeq" id="WP_015797672.1">
    <property type="nucleotide sequence ID" value="NC_013124.1"/>
</dbReference>
<evidence type="ECO:0000256" key="1">
    <source>
        <dbReference type="ARBA" id="ARBA00023002"/>
    </source>
</evidence>
<keyword evidence="4" id="KW-1185">Reference proteome</keyword>
<dbReference type="GO" id="GO:0005737">
    <property type="term" value="C:cytoplasm"/>
    <property type="evidence" value="ECO:0007669"/>
    <property type="project" value="TreeGrafter"/>
</dbReference>
<dbReference type="PANTHER" id="PTHR13847:SF289">
    <property type="entry name" value="GLYCINE OXIDASE"/>
    <property type="match status" value="1"/>
</dbReference>
<dbReference type="InterPro" id="IPR006076">
    <property type="entry name" value="FAD-dep_OxRdtase"/>
</dbReference>
<dbReference type="GO" id="GO:0016491">
    <property type="term" value="F:oxidoreductase activity"/>
    <property type="evidence" value="ECO:0007669"/>
    <property type="project" value="UniProtKB-KW"/>
</dbReference>
<protein>
    <submittedName>
        <fullName evidence="3">FAD dependent oxidoreductase</fullName>
    </submittedName>
</protein>
<dbReference type="SUPFAM" id="SSF51905">
    <property type="entry name" value="FAD/NAD(P)-binding domain"/>
    <property type="match status" value="1"/>
</dbReference>
<keyword evidence="1" id="KW-0560">Oxidoreductase</keyword>
<dbReference type="OrthoDB" id="9806257at2"/>
<dbReference type="eggNOG" id="COG0665">
    <property type="taxonomic scope" value="Bacteria"/>
</dbReference>
<dbReference type="STRING" id="525909.Afer_0198"/>
<dbReference type="Gene3D" id="3.30.9.10">
    <property type="entry name" value="D-Amino Acid Oxidase, subunit A, domain 2"/>
    <property type="match status" value="1"/>
</dbReference>
<dbReference type="Proteomes" id="UP000000771">
    <property type="component" value="Chromosome"/>
</dbReference>
<feature type="domain" description="FAD dependent oxidoreductase" evidence="2">
    <location>
        <begin position="3"/>
        <end position="390"/>
    </location>
</feature>
<name>C7M269_ACIFD</name>
<dbReference type="Pfam" id="PF01266">
    <property type="entry name" value="DAO"/>
    <property type="match status" value="1"/>
</dbReference>
<dbReference type="EMBL" id="CP001631">
    <property type="protein sequence ID" value="ACU53167.1"/>
    <property type="molecule type" value="Genomic_DNA"/>
</dbReference>
<dbReference type="KEGG" id="afo:Afer_0198"/>
<organism evidence="3 4">
    <name type="scientific">Acidimicrobium ferrooxidans (strain DSM 10331 / JCM 15462 / NBRC 103882 / ICP)</name>
    <dbReference type="NCBI Taxonomy" id="525909"/>
    <lineage>
        <taxon>Bacteria</taxon>
        <taxon>Bacillati</taxon>
        <taxon>Actinomycetota</taxon>
        <taxon>Acidimicrobiia</taxon>
        <taxon>Acidimicrobiales</taxon>
        <taxon>Acidimicrobiaceae</taxon>
        <taxon>Acidimicrobium</taxon>
    </lineage>
</organism>
<proteinExistence type="predicted"/>
<sequence>MGRVLVVGAGIVGLSTAWHLAERGEDVTVLERRDVAAGASYGNAGWLSPGLAIPLNEPSLVRQGLSSLASPSSPLYLAPRLERSWLEFVIRFGLACRTDVWRRSMQILGGLNARSLEAWERLGDAVGYQPTTAPIVAAFARRSDAAALEHEFALIREAGFSLETKDLSGDELRQMVPIAAPALSFGIAIEGQRFVDPARATHRVGSALAERGVAVERADVVDLERRGAHVVVRTVEGAEHLADGVVVAIGAWLGPLARRLGVRVPLQAGRGYSLRVPIERPLDVPVYLPTARLACTPLDGELRIAGTMAFERPDDPPRQARFDAMRRAARRFFEGVQLDAPREAWVGPRPVTADGLPLIGPTAVPGVWLADGHGMWGMTQGPLTGELVAEGLLSGTVPEALIPLNPLR</sequence>
<dbReference type="Gene3D" id="3.50.50.60">
    <property type="entry name" value="FAD/NAD(P)-binding domain"/>
    <property type="match status" value="1"/>
</dbReference>
<dbReference type="AlphaFoldDB" id="C7M269"/>
<accession>C7M269</accession>
<dbReference type="HOGENOM" id="CLU_007884_9_0_11"/>
<evidence type="ECO:0000259" key="2">
    <source>
        <dbReference type="Pfam" id="PF01266"/>
    </source>
</evidence>
<dbReference type="InterPro" id="IPR036188">
    <property type="entry name" value="FAD/NAD-bd_sf"/>
</dbReference>
<evidence type="ECO:0000313" key="3">
    <source>
        <dbReference type="EMBL" id="ACU53167.1"/>
    </source>
</evidence>
<dbReference type="SUPFAM" id="SSF54373">
    <property type="entry name" value="FAD-linked reductases, C-terminal domain"/>
    <property type="match status" value="1"/>
</dbReference>
<dbReference type="PANTHER" id="PTHR13847">
    <property type="entry name" value="SARCOSINE DEHYDROGENASE-RELATED"/>
    <property type="match status" value="1"/>
</dbReference>
<reference evidence="3 4" key="1">
    <citation type="journal article" date="2009" name="Stand. Genomic Sci.">
        <title>Complete genome sequence of Acidimicrobium ferrooxidans type strain (ICP).</title>
        <authorList>
            <person name="Clum A."/>
            <person name="Nolan M."/>
            <person name="Lang E."/>
            <person name="Glavina Del Rio T."/>
            <person name="Tice H."/>
            <person name="Copeland A."/>
            <person name="Cheng J.F."/>
            <person name="Lucas S."/>
            <person name="Chen F."/>
            <person name="Bruce D."/>
            <person name="Goodwin L."/>
            <person name="Pitluck S."/>
            <person name="Ivanova N."/>
            <person name="Mavrommatis K."/>
            <person name="Mikhailova N."/>
            <person name="Pati A."/>
            <person name="Chen A."/>
            <person name="Palaniappan K."/>
            <person name="Goker M."/>
            <person name="Spring S."/>
            <person name="Land M."/>
            <person name="Hauser L."/>
            <person name="Chang Y.J."/>
            <person name="Jeffries C.C."/>
            <person name="Chain P."/>
            <person name="Bristow J."/>
            <person name="Eisen J.A."/>
            <person name="Markowitz V."/>
            <person name="Hugenholtz P."/>
            <person name="Kyrpides N.C."/>
            <person name="Klenk H.P."/>
            <person name="Lapidus A."/>
        </authorList>
    </citation>
    <scope>NUCLEOTIDE SEQUENCE [LARGE SCALE GENOMIC DNA]</scope>
    <source>
        <strain evidence="4">DSM 10331 / JCM 15462 / NBRC 103882 / ICP</strain>
    </source>
</reference>